<dbReference type="PANTHER" id="PTHR30589">
    <property type="entry name" value="PROLIPOPROTEIN DIACYLGLYCERYL TRANSFERASE"/>
    <property type="match status" value="1"/>
</dbReference>
<gene>
    <name evidence="8" type="ORF">IAC18_08755</name>
</gene>
<dbReference type="PANTHER" id="PTHR30589:SF0">
    <property type="entry name" value="PHOSPHATIDYLGLYCEROL--PROLIPOPROTEIN DIACYLGLYCERYL TRANSFERASE"/>
    <property type="match status" value="1"/>
</dbReference>
<dbReference type="Proteomes" id="UP000824001">
    <property type="component" value="Unassembled WGS sequence"/>
</dbReference>
<feature type="transmembrane region" description="Helical" evidence="7">
    <location>
        <begin position="12"/>
        <end position="32"/>
    </location>
</feature>
<evidence type="ECO:0000256" key="1">
    <source>
        <dbReference type="ARBA" id="ARBA00007150"/>
    </source>
</evidence>
<accession>A0A9D1JW91</accession>
<protein>
    <submittedName>
        <fullName evidence="8">Prolipoprotein diacylglyceryl transferase</fullName>
    </submittedName>
</protein>
<feature type="transmembrane region" description="Helical" evidence="7">
    <location>
        <begin position="170"/>
        <end position="189"/>
    </location>
</feature>
<proteinExistence type="inferred from homology"/>
<evidence type="ECO:0000256" key="4">
    <source>
        <dbReference type="ARBA" id="ARBA00022692"/>
    </source>
</evidence>
<keyword evidence="6 7" id="KW-0472">Membrane</keyword>
<dbReference type="AlphaFoldDB" id="A0A9D1JW91"/>
<evidence type="ECO:0000256" key="7">
    <source>
        <dbReference type="SAM" id="Phobius"/>
    </source>
</evidence>
<reference evidence="8" key="1">
    <citation type="submission" date="2020-10" db="EMBL/GenBank/DDBJ databases">
        <authorList>
            <person name="Gilroy R."/>
        </authorList>
    </citation>
    <scope>NUCLEOTIDE SEQUENCE</scope>
    <source>
        <strain evidence="8">ChiHjej10B9-9673</strain>
    </source>
</reference>
<dbReference type="EMBL" id="DVJK01000248">
    <property type="protein sequence ID" value="HIS67643.1"/>
    <property type="molecule type" value="Genomic_DNA"/>
</dbReference>
<organism evidence="8 9">
    <name type="scientific">Candidatus Scatomorpha merdipullorum</name>
    <dbReference type="NCBI Taxonomy" id="2840927"/>
    <lineage>
        <taxon>Bacteria</taxon>
        <taxon>Bacillati</taxon>
        <taxon>Bacillota</taxon>
        <taxon>Clostridia</taxon>
        <taxon>Eubacteriales</taxon>
        <taxon>Candidatus Scatomorpha</taxon>
    </lineage>
</organism>
<dbReference type="GO" id="GO:0005886">
    <property type="term" value="C:plasma membrane"/>
    <property type="evidence" value="ECO:0007669"/>
    <property type="project" value="InterPro"/>
</dbReference>
<dbReference type="InterPro" id="IPR001640">
    <property type="entry name" value="Lgt"/>
</dbReference>
<keyword evidence="4 7" id="KW-0812">Transmembrane</keyword>
<feature type="transmembrane region" description="Helical" evidence="7">
    <location>
        <begin position="227"/>
        <end position="250"/>
    </location>
</feature>
<evidence type="ECO:0000313" key="8">
    <source>
        <dbReference type="EMBL" id="HIS67643.1"/>
    </source>
</evidence>
<reference evidence="8" key="2">
    <citation type="journal article" date="2021" name="PeerJ">
        <title>Extensive microbial diversity within the chicken gut microbiome revealed by metagenomics and culture.</title>
        <authorList>
            <person name="Gilroy R."/>
            <person name="Ravi A."/>
            <person name="Getino M."/>
            <person name="Pursley I."/>
            <person name="Horton D.L."/>
            <person name="Alikhan N.F."/>
            <person name="Baker D."/>
            <person name="Gharbi K."/>
            <person name="Hall N."/>
            <person name="Watson M."/>
            <person name="Adriaenssens E.M."/>
            <person name="Foster-Nyarko E."/>
            <person name="Jarju S."/>
            <person name="Secka A."/>
            <person name="Antonio M."/>
            <person name="Oren A."/>
            <person name="Chaudhuri R.R."/>
            <person name="La Ragione R."/>
            <person name="Hildebrand F."/>
            <person name="Pallen M.J."/>
        </authorList>
    </citation>
    <scope>NUCLEOTIDE SEQUENCE</scope>
    <source>
        <strain evidence="8">ChiHjej10B9-9673</strain>
    </source>
</reference>
<keyword evidence="2" id="KW-1003">Cell membrane</keyword>
<feature type="transmembrane region" description="Helical" evidence="7">
    <location>
        <begin position="201"/>
        <end position="221"/>
    </location>
</feature>
<dbReference type="GO" id="GO:0042158">
    <property type="term" value="P:lipoprotein biosynthetic process"/>
    <property type="evidence" value="ECO:0007669"/>
    <property type="project" value="InterPro"/>
</dbReference>
<keyword evidence="5 7" id="KW-1133">Transmembrane helix</keyword>
<evidence type="ECO:0000256" key="6">
    <source>
        <dbReference type="ARBA" id="ARBA00023136"/>
    </source>
</evidence>
<sequence length="261" mass="27701">MLPYVEIFGRVLPSYGLAAAAGVLLAVLYVKLSEPGRGSVSADLELASVWGALGCFLGAKALYLLTALPQIAADWPLLRAEPLLFIRAYLAGGFVFYGGLYGALAAVWLYCRAARADAETVFRRLLPAVPLIHGFGRIGCFLTGCCYGVECESLGLAFTASEAAPNGVKLLPVQLIEAALVLALFAPLARMSARREGARRMLGVYLAAYSAARFVLEFFRGDALRGFVAGLSVSQLIAIMSLAFAAYLLLGARGRGKACHQ</sequence>
<name>A0A9D1JW91_9FIRM</name>
<feature type="transmembrane region" description="Helical" evidence="7">
    <location>
        <begin position="44"/>
        <end position="66"/>
    </location>
</feature>
<dbReference type="GO" id="GO:0008961">
    <property type="term" value="F:phosphatidylglycerol-prolipoprotein diacylglyceryl transferase activity"/>
    <property type="evidence" value="ECO:0007669"/>
    <property type="project" value="InterPro"/>
</dbReference>
<dbReference type="Pfam" id="PF01790">
    <property type="entry name" value="LGT"/>
    <property type="match status" value="1"/>
</dbReference>
<evidence type="ECO:0000313" key="9">
    <source>
        <dbReference type="Proteomes" id="UP000824001"/>
    </source>
</evidence>
<evidence type="ECO:0000256" key="3">
    <source>
        <dbReference type="ARBA" id="ARBA00022679"/>
    </source>
</evidence>
<comment type="similarity">
    <text evidence="1">Belongs to the Lgt family.</text>
</comment>
<evidence type="ECO:0000256" key="5">
    <source>
        <dbReference type="ARBA" id="ARBA00022989"/>
    </source>
</evidence>
<evidence type="ECO:0000256" key="2">
    <source>
        <dbReference type="ARBA" id="ARBA00022475"/>
    </source>
</evidence>
<feature type="transmembrane region" description="Helical" evidence="7">
    <location>
        <begin position="86"/>
        <end position="110"/>
    </location>
</feature>
<feature type="transmembrane region" description="Helical" evidence="7">
    <location>
        <begin position="131"/>
        <end position="150"/>
    </location>
</feature>
<keyword evidence="3 8" id="KW-0808">Transferase</keyword>
<comment type="caution">
    <text evidence="8">The sequence shown here is derived from an EMBL/GenBank/DDBJ whole genome shotgun (WGS) entry which is preliminary data.</text>
</comment>